<feature type="domain" description="Polysaccharide export protein N-terminal" evidence="2">
    <location>
        <begin position="50"/>
        <end position="123"/>
    </location>
</feature>
<dbReference type="Proteomes" id="UP000033633">
    <property type="component" value="Unassembled WGS sequence"/>
</dbReference>
<dbReference type="PATRIC" id="fig|265726.11.peg.3893"/>
<dbReference type="InterPro" id="IPR017477">
    <property type="entry name" value="PEP-CTERM_polysacc_export"/>
</dbReference>
<dbReference type="PROSITE" id="PS51257">
    <property type="entry name" value="PROKAR_LIPOPROTEIN"/>
    <property type="match status" value="1"/>
</dbReference>
<dbReference type="Pfam" id="PF10531">
    <property type="entry name" value="SLBB"/>
    <property type="match status" value="1"/>
</dbReference>
<evidence type="ECO:0000256" key="1">
    <source>
        <dbReference type="ARBA" id="ARBA00022729"/>
    </source>
</evidence>
<reference evidence="4 5" key="1">
    <citation type="submission" date="2014-12" db="EMBL/GenBank/DDBJ databases">
        <title>Mercury Reductase activity and rhizosphere competence traits in the genome of root associated Photobacterium halotolerans MELD1.</title>
        <authorList>
            <person name="Mathew D.C."/>
            <person name="Huang C.-C."/>
        </authorList>
    </citation>
    <scope>NUCLEOTIDE SEQUENCE [LARGE SCALE GENOMIC DNA]</scope>
    <source>
        <strain evidence="4 5">MELD1</strain>
    </source>
</reference>
<gene>
    <name evidence="4" type="ORF">KY46_08785</name>
</gene>
<dbReference type="InterPro" id="IPR003715">
    <property type="entry name" value="Poly_export_N"/>
</dbReference>
<proteinExistence type="predicted"/>
<dbReference type="STRING" id="265726.KY46_08785"/>
<dbReference type="Gene3D" id="3.30.1950.10">
    <property type="entry name" value="wza like domain"/>
    <property type="match status" value="1"/>
</dbReference>
<dbReference type="Gene3D" id="3.10.560.10">
    <property type="entry name" value="Outer membrane lipoprotein wza domain like"/>
    <property type="match status" value="1"/>
</dbReference>
<evidence type="ECO:0000259" key="2">
    <source>
        <dbReference type="Pfam" id="PF02563"/>
    </source>
</evidence>
<keyword evidence="5" id="KW-1185">Reference proteome</keyword>
<organism evidence="4 5">
    <name type="scientific">Photobacterium halotolerans</name>
    <dbReference type="NCBI Taxonomy" id="265726"/>
    <lineage>
        <taxon>Bacteria</taxon>
        <taxon>Pseudomonadati</taxon>
        <taxon>Pseudomonadota</taxon>
        <taxon>Gammaproteobacteria</taxon>
        <taxon>Vibrionales</taxon>
        <taxon>Vibrionaceae</taxon>
        <taxon>Photobacterium</taxon>
    </lineage>
</organism>
<dbReference type="Pfam" id="PF02563">
    <property type="entry name" value="Poly_export"/>
    <property type="match status" value="1"/>
</dbReference>
<dbReference type="PANTHER" id="PTHR33619">
    <property type="entry name" value="POLYSACCHARIDE EXPORT PROTEIN GFCE-RELATED"/>
    <property type="match status" value="1"/>
</dbReference>
<evidence type="ECO:0000259" key="3">
    <source>
        <dbReference type="Pfam" id="PF10531"/>
    </source>
</evidence>
<feature type="domain" description="Soluble ligand binding" evidence="3">
    <location>
        <begin position="134"/>
        <end position="181"/>
    </location>
</feature>
<protein>
    <submittedName>
        <fullName evidence="4">Sugar ABC transporter substrate-binding protein</fullName>
    </submittedName>
</protein>
<sequence length="218" mass="23519">MDADMTRSGHRLKLTCLTAAAMVLVTGCTSNSLPSLPKATPQPSLTKNINQYKYLIGPGDTLNIFVWGNPEISGAYTVRPDGMLTTSLVDDIPASGRTPTELAGSIEARLAEYVRDPIVSVIVQGFVGPYSEQVRVIGEAQRPMAINYRENMTLLDVMVAVGGLTDFADGNDARLIRVVNGQQRAYGLNLGNLLRDGEIGDNVDILPGDIIIIPEAWF</sequence>
<evidence type="ECO:0000313" key="4">
    <source>
        <dbReference type="EMBL" id="KKD00324.1"/>
    </source>
</evidence>
<evidence type="ECO:0000313" key="5">
    <source>
        <dbReference type="Proteomes" id="UP000033633"/>
    </source>
</evidence>
<dbReference type="NCBIfam" id="TIGR03027">
    <property type="entry name" value="pepcterm_export"/>
    <property type="match status" value="1"/>
</dbReference>
<dbReference type="GO" id="GO:0015159">
    <property type="term" value="F:polysaccharide transmembrane transporter activity"/>
    <property type="evidence" value="ECO:0007669"/>
    <property type="project" value="InterPro"/>
</dbReference>
<accession>A0A0F5VDX4</accession>
<dbReference type="PANTHER" id="PTHR33619:SF3">
    <property type="entry name" value="POLYSACCHARIDE EXPORT PROTEIN GFCE-RELATED"/>
    <property type="match status" value="1"/>
</dbReference>
<comment type="caution">
    <text evidence="4">The sequence shown here is derived from an EMBL/GenBank/DDBJ whole genome shotgun (WGS) entry which is preliminary data.</text>
</comment>
<name>A0A0F5VDX4_9GAMM</name>
<keyword evidence="1" id="KW-0732">Signal</keyword>
<dbReference type="AlphaFoldDB" id="A0A0F5VDX4"/>
<dbReference type="InterPro" id="IPR019554">
    <property type="entry name" value="Soluble_ligand-bd"/>
</dbReference>
<dbReference type="InterPro" id="IPR049712">
    <property type="entry name" value="Poly_export"/>
</dbReference>
<dbReference type="EMBL" id="JWYV01000005">
    <property type="protein sequence ID" value="KKD00324.1"/>
    <property type="molecule type" value="Genomic_DNA"/>
</dbReference>